<evidence type="ECO:0000256" key="4">
    <source>
        <dbReference type="ARBA" id="ARBA00023155"/>
    </source>
</evidence>
<name>A0A2R6RQG6_ACTCC</name>
<dbReference type="PANTHER" id="PTHR24326">
    <property type="entry name" value="HOMEOBOX-LEUCINE ZIPPER PROTEIN"/>
    <property type="match status" value="1"/>
</dbReference>
<evidence type="ECO:0000256" key="12">
    <source>
        <dbReference type="SAM" id="MobiDB-lite"/>
    </source>
</evidence>
<evidence type="ECO:0000256" key="6">
    <source>
        <dbReference type="ARBA" id="ARBA00023242"/>
    </source>
</evidence>
<dbReference type="GO" id="GO:0000976">
    <property type="term" value="F:transcription cis-regulatory region binding"/>
    <property type="evidence" value="ECO:0007669"/>
    <property type="project" value="UniProtKB-ARBA"/>
</dbReference>
<dbReference type="InterPro" id="IPR017970">
    <property type="entry name" value="Homeobox_CS"/>
</dbReference>
<dbReference type="GO" id="GO:0005634">
    <property type="term" value="C:nucleus"/>
    <property type="evidence" value="ECO:0007669"/>
    <property type="project" value="UniProtKB-SubCell"/>
</dbReference>
<keyword evidence="4 9" id="KW-0371">Homeobox</keyword>
<dbReference type="InterPro" id="IPR001356">
    <property type="entry name" value="HD"/>
</dbReference>
<dbReference type="InterPro" id="IPR045224">
    <property type="entry name" value="HDZip_class_I_plant"/>
</dbReference>
<dbReference type="SUPFAM" id="SSF46689">
    <property type="entry name" value="Homeodomain-like"/>
    <property type="match status" value="1"/>
</dbReference>
<evidence type="ECO:0000256" key="7">
    <source>
        <dbReference type="ARBA" id="ARBA00025748"/>
    </source>
</evidence>
<evidence type="ECO:0000256" key="1">
    <source>
        <dbReference type="ARBA" id="ARBA00004123"/>
    </source>
</evidence>
<comment type="function">
    <text evidence="11">Transcription factor.</text>
</comment>
<dbReference type="GO" id="GO:0009414">
    <property type="term" value="P:response to water deprivation"/>
    <property type="evidence" value="ECO:0007669"/>
    <property type="project" value="UniProtKB-ARBA"/>
</dbReference>
<organism evidence="14 15">
    <name type="scientific">Actinidia chinensis var. chinensis</name>
    <name type="common">Chinese soft-hair kiwi</name>
    <dbReference type="NCBI Taxonomy" id="1590841"/>
    <lineage>
        <taxon>Eukaryota</taxon>
        <taxon>Viridiplantae</taxon>
        <taxon>Streptophyta</taxon>
        <taxon>Embryophyta</taxon>
        <taxon>Tracheophyta</taxon>
        <taxon>Spermatophyta</taxon>
        <taxon>Magnoliopsida</taxon>
        <taxon>eudicotyledons</taxon>
        <taxon>Gunneridae</taxon>
        <taxon>Pentapetalae</taxon>
        <taxon>asterids</taxon>
        <taxon>Ericales</taxon>
        <taxon>Actinidiaceae</taxon>
        <taxon>Actinidia</taxon>
    </lineage>
</organism>
<feature type="compositionally biased region" description="Basic and acidic residues" evidence="12">
    <location>
        <begin position="131"/>
        <end position="146"/>
    </location>
</feature>
<dbReference type="CDD" id="cd00086">
    <property type="entry name" value="homeodomain"/>
    <property type="match status" value="1"/>
</dbReference>
<accession>A0A2R6RQG6</accession>
<evidence type="ECO:0000256" key="10">
    <source>
        <dbReference type="RuleBase" id="RU000682"/>
    </source>
</evidence>
<dbReference type="GO" id="GO:0009737">
    <property type="term" value="P:response to abscisic acid"/>
    <property type="evidence" value="ECO:0007669"/>
    <property type="project" value="UniProtKB-ARBA"/>
</dbReference>
<proteinExistence type="inferred from homology"/>
<evidence type="ECO:0000256" key="5">
    <source>
        <dbReference type="ARBA" id="ARBA00023163"/>
    </source>
</evidence>
<comment type="caution">
    <text evidence="14">The sequence shown here is derived from an EMBL/GenBank/DDBJ whole genome shotgun (WGS) entry which is preliminary data.</text>
</comment>
<feature type="region of interest" description="Disordered" evidence="12">
    <location>
        <begin position="1"/>
        <end position="38"/>
    </location>
</feature>
<dbReference type="InterPro" id="IPR003106">
    <property type="entry name" value="Leu_zip_homeo"/>
</dbReference>
<dbReference type="GO" id="GO:0000981">
    <property type="term" value="F:DNA-binding transcription factor activity, RNA polymerase II-specific"/>
    <property type="evidence" value="ECO:0007669"/>
    <property type="project" value="UniProtKB-UniRule"/>
</dbReference>
<dbReference type="InParanoid" id="A0A2R6RQG6"/>
<evidence type="ECO:0000313" key="14">
    <source>
        <dbReference type="EMBL" id="PSS32288.1"/>
    </source>
</evidence>
<reference evidence="15" key="2">
    <citation type="journal article" date="2018" name="BMC Genomics">
        <title>A manually annotated Actinidia chinensis var. chinensis (kiwifruit) genome highlights the challenges associated with draft genomes and gene prediction in plants.</title>
        <authorList>
            <person name="Pilkington S.M."/>
            <person name="Crowhurst R."/>
            <person name="Hilario E."/>
            <person name="Nardozza S."/>
            <person name="Fraser L."/>
            <person name="Peng Y."/>
            <person name="Gunaseelan K."/>
            <person name="Simpson R."/>
            <person name="Tahir J."/>
            <person name="Deroles S.C."/>
            <person name="Templeton K."/>
            <person name="Luo Z."/>
            <person name="Davy M."/>
            <person name="Cheng C."/>
            <person name="McNeilage M."/>
            <person name="Scaglione D."/>
            <person name="Liu Y."/>
            <person name="Zhang Q."/>
            <person name="Datson P."/>
            <person name="De Silva N."/>
            <person name="Gardiner S.E."/>
            <person name="Bassett H."/>
            <person name="Chagne D."/>
            <person name="McCallum J."/>
            <person name="Dzierzon H."/>
            <person name="Deng C."/>
            <person name="Wang Y.Y."/>
            <person name="Barron L."/>
            <person name="Manako K."/>
            <person name="Bowen J."/>
            <person name="Foster T.M."/>
            <person name="Erridge Z.A."/>
            <person name="Tiffin H."/>
            <person name="Waite C.N."/>
            <person name="Davies K.M."/>
            <person name="Grierson E.P."/>
            <person name="Laing W.A."/>
            <person name="Kirk R."/>
            <person name="Chen X."/>
            <person name="Wood M."/>
            <person name="Montefiori M."/>
            <person name="Brummell D.A."/>
            <person name="Schwinn K.E."/>
            <person name="Catanach A."/>
            <person name="Fullerton C."/>
            <person name="Li D."/>
            <person name="Meiyalaghan S."/>
            <person name="Nieuwenhuizen N."/>
            <person name="Read N."/>
            <person name="Prakash R."/>
            <person name="Hunter D."/>
            <person name="Zhang H."/>
            <person name="McKenzie M."/>
            <person name="Knabel M."/>
            <person name="Harris A."/>
            <person name="Allan A.C."/>
            <person name="Gleave A."/>
            <person name="Chen A."/>
            <person name="Janssen B.J."/>
            <person name="Plunkett B."/>
            <person name="Ampomah-Dwamena C."/>
            <person name="Voogd C."/>
            <person name="Leif D."/>
            <person name="Lafferty D."/>
            <person name="Souleyre E.J.F."/>
            <person name="Varkonyi-Gasic E."/>
            <person name="Gambi F."/>
            <person name="Hanley J."/>
            <person name="Yao J.L."/>
            <person name="Cheung J."/>
            <person name="David K.M."/>
            <person name="Warren B."/>
            <person name="Marsh K."/>
            <person name="Snowden K.C."/>
            <person name="Lin-Wang K."/>
            <person name="Brian L."/>
            <person name="Martinez-Sanchez M."/>
            <person name="Wang M."/>
            <person name="Ileperuma N."/>
            <person name="Macnee N."/>
            <person name="Campin R."/>
            <person name="McAtee P."/>
            <person name="Drummond R.S.M."/>
            <person name="Espley R.V."/>
            <person name="Ireland H.S."/>
            <person name="Wu R."/>
            <person name="Atkinson R.G."/>
            <person name="Karunairetnam S."/>
            <person name="Bulley S."/>
            <person name="Chunkath S."/>
            <person name="Hanley Z."/>
            <person name="Storey R."/>
            <person name="Thrimawithana A.H."/>
            <person name="Thomson S."/>
            <person name="David C."/>
            <person name="Testolin R."/>
            <person name="Huang H."/>
            <person name="Hellens R.P."/>
            <person name="Schaffer R.J."/>
        </authorList>
    </citation>
    <scope>NUCLEOTIDE SEQUENCE [LARGE SCALE GENOMIC DNA]</scope>
    <source>
        <strain evidence="15">cv. Red5</strain>
    </source>
</reference>
<dbReference type="Gramene" id="PSS32288">
    <property type="protein sequence ID" value="PSS32288"/>
    <property type="gene ID" value="CEY00_Acc02587"/>
</dbReference>
<evidence type="ECO:0000256" key="9">
    <source>
        <dbReference type="PROSITE-ProRule" id="PRU00108"/>
    </source>
</evidence>
<dbReference type="FunFam" id="1.10.10.60:FF:000293">
    <property type="entry name" value="Homeobox-leucine zipper protein ATHB-7"/>
    <property type="match status" value="1"/>
</dbReference>
<protein>
    <recommendedName>
        <fullName evidence="11">Homeobox-leucine zipper protein</fullName>
    </recommendedName>
    <alternativeName>
        <fullName evidence="11">HD-ZIP protein</fullName>
    </alternativeName>
    <alternativeName>
        <fullName evidence="11">Homeodomain transcription factor</fullName>
    </alternativeName>
</protein>
<dbReference type="Pfam" id="PF02183">
    <property type="entry name" value="HALZ"/>
    <property type="match status" value="1"/>
</dbReference>
<dbReference type="Pfam" id="PF00046">
    <property type="entry name" value="Homeodomain"/>
    <property type="match status" value="1"/>
</dbReference>
<dbReference type="PROSITE" id="PS00027">
    <property type="entry name" value="HOMEOBOX_1"/>
    <property type="match status" value="1"/>
</dbReference>
<reference evidence="14 15" key="1">
    <citation type="submission" date="2017-07" db="EMBL/GenBank/DDBJ databases">
        <title>An improved, manually edited Actinidia chinensis var. chinensis (kiwifruit) genome highlights the challenges associated with draft genomes and gene prediction in plants.</title>
        <authorList>
            <person name="Pilkington S."/>
            <person name="Crowhurst R."/>
            <person name="Hilario E."/>
            <person name="Nardozza S."/>
            <person name="Fraser L."/>
            <person name="Peng Y."/>
            <person name="Gunaseelan K."/>
            <person name="Simpson R."/>
            <person name="Tahir J."/>
            <person name="Deroles S."/>
            <person name="Templeton K."/>
            <person name="Luo Z."/>
            <person name="Davy M."/>
            <person name="Cheng C."/>
            <person name="Mcneilage M."/>
            <person name="Scaglione D."/>
            <person name="Liu Y."/>
            <person name="Zhang Q."/>
            <person name="Datson P."/>
            <person name="De Silva N."/>
            <person name="Gardiner S."/>
            <person name="Bassett H."/>
            <person name="Chagne D."/>
            <person name="Mccallum J."/>
            <person name="Dzierzon H."/>
            <person name="Deng C."/>
            <person name="Wang Y.-Y."/>
            <person name="Barron N."/>
            <person name="Manako K."/>
            <person name="Bowen J."/>
            <person name="Foster T."/>
            <person name="Erridge Z."/>
            <person name="Tiffin H."/>
            <person name="Waite C."/>
            <person name="Davies K."/>
            <person name="Grierson E."/>
            <person name="Laing W."/>
            <person name="Kirk R."/>
            <person name="Chen X."/>
            <person name="Wood M."/>
            <person name="Montefiori M."/>
            <person name="Brummell D."/>
            <person name="Schwinn K."/>
            <person name="Catanach A."/>
            <person name="Fullerton C."/>
            <person name="Li D."/>
            <person name="Meiyalaghan S."/>
            <person name="Nieuwenhuizen N."/>
            <person name="Read N."/>
            <person name="Prakash R."/>
            <person name="Hunter D."/>
            <person name="Zhang H."/>
            <person name="Mckenzie M."/>
            <person name="Knabel M."/>
            <person name="Harris A."/>
            <person name="Allan A."/>
            <person name="Chen A."/>
            <person name="Janssen B."/>
            <person name="Plunkett B."/>
            <person name="Dwamena C."/>
            <person name="Voogd C."/>
            <person name="Leif D."/>
            <person name="Lafferty D."/>
            <person name="Souleyre E."/>
            <person name="Varkonyi-Gasic E."/>
            <person name="Gambi F."/>
            <person name="Hanley J."/>
            <person name="Yao J.-L."/>
            <person name="Cheung J."/>
            <person name="David K."/>
            <person name="Warren B."/>
            <person name="Marsh K."/>
            <person name="Snowden K."/>
            <person name="Lin-Wang K."/>
            <person name="Brian L."/>
            <person name="Martinez-Sanchez M."/>
            <person name="Wang M."/>
            <person name="Ileperuma N."/>
            <person name="Macnee N."/>
            <person name="Campin R."/>
            <person name="Mcatee P."/>
            <person name="Drummond R."/>
            <person name="Espley R."/>
            <person name="Ireland H."/>
            <person name="Wu R."/>
            <person name="Atkinson R."/>
            <person name="Karunairetnam S."/>
            <person name="Bulley S."/>
            <person name="Chunkath S."/>
            <person name="Hanley Z."/>
            <person name="Storey R."/>
            <person name="Thrimawithana A."/>
            <person name="Thomson S."/>
            <person name="David C."/>
            <person name="Testolin R."/>
        </authorList>
    </citation>
    <scope>NUCLEOTIDE SEQUENCE [LARGE SCALE GENOMIC DNA]</scope>
    <source>
        <strain evidence="15">cv. Red5</strain>
        <tissue evidence="14">Young leaf</tissue>
    </source>
</reference>
<feature type="DNA-binding region" description="Homeobox" evidence="9">
    <location>
        <begin position="30"/>
        <end position="89"/>
    </location>
</feature>
<evidence type="ECO:0000313" key="15">
    <source>
        <dbReference type="Proteomes" id="UP000241394"/>
    </source>
</evidence>
<dbReference type="OMA" id="LHSADMF"/>
<dbReference type="PRINTS" id="PR00031">
    <property type="entry name" value="HTHREPRESSR"/>
</dbReference>
<evidence type="ECO:0000256" key="2">
    <source>
        <dbReference type="ARBA" id="ARBA00023015"/>
    </source>
</evidence>
<dbReference type="InterPro" id="IPR009057">
    <property type="entry name" value="Homeodomain-like_sf"/>
</dbReference>
<keyword evidence="15" id="KW-1185">Reference proteome</keyword>
<dbReference type="OrthoDB" id="6159439at2759"/>
<comment type="similarity">
    <text evidence="7 11">Belongs to the HD-ZIP homeobox family. Class I subfamily.</text>
</comment>
<evidence type="ECO:0000256" key="8">
    <source>
        <dbReference type="ARBA" id="ARBA00058361"/>
    </source>
</evidence>
<keyword evidence="3 9" id="KW-0238">DNA-binding</keyword>
<dbReference type="Gene3D" id="1.10.10.60">
    <property type="entry name" value="Homeodomain-like"/>
    <property type="match status" value="1"/>
</dbReference>
<keyword evidence="6 9" id="KW-0539">Nucleus</keyword>
<feature type="compositionally biased region" description="Basic residues" evidence="12">
    <location>
        <begin position="26"/>
        <end position="36"/>
    </location>
</feature>
<dbReference type="SMART" id="SM00389">
    <property type="entry name" value="HOX"/>
    <property type="match status" value="1"/>
</dbReference>
<feature type="region of interest" description="Disordered" evidence="12">
    <location>
        <begin position="131"/>
        <end position="161"/>
    </location>
</feature>
<dbReference type="Proteomes" id="UP000241394">
    <property type="component" value="Chromosome LG3"/>
</dbReference>
<comment type="function">
    <text evidence="8">Probable transcription activator that may act as growth regulators in response to water deficit.</text>
</comment>
<dbReference type="PROSITE" id="PS50071">
    <property type="entry name" value="HOMEOBOX_2"/>
    <property type="match status" value="1"/>
</dbReference>
<comment type="subcellular location">
    <subcellularLocation>
        <location evidence="1 9 10">Nucleus</location>
    </subcellularLocation>
</comment>
<dbReference type="InterPro" id="IPR000047">
    <property type="entry name" value="HTH_motif"/>
</dbReference>
<gene>
    <name evidence="14" type="ORF">CEY00_Acc02587</name>
</gene>
<keyword evidence="5 11" id="KW-0804">Transcription</keyword>
<dbReference type="GO" id="GO:0045893">
    <property type="term" value="P:positive regulation of DNA-templated transcription"/>
    <property type="evidence" value="ECO:0007669"/>
    <property type="project" value="TreeGrafter"/>
</dbReference>
<feature type="domain" description="Homeobox" evidence="13">
    <location>
        <begin position="28"/>
        <end position="88"/>
    </location>
</feature>
<dbReference type="PANTHER" id="PTHR24326:SF122">
    <property type="entry name" value="HOMEOBOX-LEUCINE ZIPPER PROTEIN HOX6"/>
    <property type="match status" value="1"/>
</dbReference>
<dbReference type="EMBL" id="NKQK01000003">
    <property type="protein sequence ID" value="PSS32288.1"/>
    <property type="molecule type" value="Genomic_DNA"/>
</dbReference>
<evidence type="ECO:0000256" key="3">
    <source>
        <dbReference type="ARBA" id="ARBA00023125"/>
    </source>
</evidence>
<evidence type="ECO:0000259" key="13">
    <source>
        <dbReference type="PROSITE" id="PS50071"/>
    </source>
</evidence>
<keyword evidence="2 11" id="KW-0805">Transcription regulation</keyword>
<evidence type="ECO:0000256" key="11">
    <source>
        <dbReference type="RuleBase" id="RU369038"/>
    </source>
</evidence>
<sequence length="236" mass="27156">MEGEVYSALPLPAETAEFESEATPNPRKKKNKNRKRFSAEQIRSLESMFESETKLEPRKKVQLARELGLQPRQVAIWFQNRRARWKSKKIEQSYRVLKANYDNMHSQFESLKKEKQSLLIQLQELSDLLEQNHDQDSRSKDLERESTPGGSDGGETRRDLKTKPSCFKECSDRALTYSDDDDGGNAKPYPQEEAEILNNGGKVDGSLVLPEKWCSFDSGGLLDQSCGNSNWWEFWT</sequence>
<dbReference type="AlphaFoldDB" id="A0A2R6RQG6"/>